<protein>
    <submittedName>
        <fullName evidence="1">Endonuclease V</fullName>
    </submittedName>
</protein>
<dbReference type="GO" id="GO:0006281">
    <property type="term" value="P:DNA repair"/>
    <property type="evidence" value="ECO:0007669"/>
    <property type="project" value="InterPro"/>
</dbReference>
<proteinExistence type="predicted"/>
<comment type="caution">
    <text evidence="1">The sequence shown here is derived from an EMBL/GenBank/DDBJ whole genome shotgun (WGS) entry which is preliminary data.</text>
</comment>
<accession>A0A8J7LY68</accession>
<reference evidence="1" key="1">
    <citation type="submission" date="2020-12" db="EMBL/GenBank/DDBJ databases">
        <title>Geomonas sp. Red875, isolated from river sediment.</title>
        <authorList>
            <person name="Xu Z."/>
            <person name="Zhang Z."/>
            <person name="Masuda Y."/>
            <person name="Itoh H."/>
            <person name="Senoo K."/>
        </authorList>
    </citation>
    <scope>NUCLEOTIDE SEQUENCE</scope>
    <source>
        <strain evidence="1">Red875</strain>
    </source>
</reference>
<dbReference type="Pfam" id="PF04493">
    <property type="entry name" value="Endonuclease_5"/>
    <property type="match status" value="1"/>
</dbReference>
<keyword evidence="1" id="KW-0255">Endonuclease</keyword>
<organism evidence="1 2">
    <name type="scientific">Geomesophilobacter sediminis</name>
    <dbReference type="NCBI Taxonomy" id="2798584"/>
    <lineage>
        <taxon>Bacteria</taxon>
        <taxon>Pseudomonadati</taxon>
        <taxon>Thermodesulfobacteriota</taxon>
        <taxon>Desulfuromonadia</taxon>
        <taxon>Geobacterales</taxon>
        <taxon>Geobacteraceae</taxon>
        <taxon>Geomesophilobacter</taxon>
    </lineage>
</organism>
<gene>
    <name evidence="1" type="ORF">JFN93_06965</name>
</gene>
<dbReference type="Proteomes" id="UP000636888">
    <property type="component" value="Unassembled WGS sequence"/>
</dbReference>
<evidence type="ECO:0000313" key="2">
    <source>
        <dbReference type="Proteomes" id="UP000636888"/>
    </source>
</evidence>
<sequence length="169" mass="18649">MMILSVDVYYQNSRASVAGVSFLNWEDSDADGIFRTVLDPVAEYQPGQFYLRELPCILKLIEEHDLHPDVVIVDGYVYLDGHHRPGLGKHLFDALGGKVVVVGVAKRHFQGVPAEYEVFRGGSRRPLYVTSAGMPLEAAKAAVLSLHGKYRVPTLLKKADQLCRQGLAG</sequence>
<dbReference type="InterPro" id="IPR007581">
    <property type="entry name" value="Endonuclease-V"/>
</dbReference>
<keyword evidence="1" id="KW-0540">Nuclease</keyword>
<keyword evidence="2" id="KW-1185">Reference proteome</keyword>
<dbReference type="AlphaFoldDB" id="A0A8J7LY68"/>
<dbReference type="EMBL" id="JAEMHM010000005">
    <property type="protein sequence ID" value="MBJ6724441.1"/>
    <property type="molecule type" value="Genomic_DNA"/>
</dbReference>
<dbReference type="GO" id="GO:0004519">
    <property type="term" value="F:endonuclease activity"/>
    <property type="evidence" value="ECO:0007669"/>
    <property type="project" value="UniProtKB-KW"/>
</dbReference>
<keyword evidence="1" id="KW-0378">Hydrolase</keyword>
<dbReference type="Gene3D" id="3.30.2170.10">
    <property type="entry name" value="archaeoglobus fulgidus dsm 4304 superfamily"/>
    <property type="match status" value="1"/>
</dbReference>
<name>A0A8J7LY68_9BACT</name>
<evidence type="ECO:0000313" key="1">
    <source>
        <dbReference type="EMBL" id="MBJ6724441.1"/>
    </source>
</evidence>